<protein>
    <recommendedName>
        <fullName evidence="2">Band 7 domain-containing protein</fullName>
    </recommendedName>
</protein>
<dbReference type="AlphaFoldDB" id="T1KI89"/>
<dbReference type="STRING" id="32264.T1KI89"/>
<dbReference type="eggNOG" id="KOG2621">
    <property type="taxonomic scope" value="Eukaryota"/>
</dbReference>
<evidence type="ECO:0000313" key="4">
    <source>
        <dbReference type="Proteomes" id="UP000015104"/>
    </source>
</evidence>
<dbReference type="InterPro" id="IPR036013">
    <property type="entry name" value="Band_7/SPFH_dom_sf"/>
</dbReference>
<dbReference type="GO" id="GO:0009898">
    <property type="term" value="C:cytoplasmic side of plasma membrane"/>
    <property type="evidence" value="ECO:0007669"/>
    <property type="project" value="UniProtKB-ARBA"/>
</dbReference>
<dbReference type="Gene3D" id="3.30.479.30">
    <property type="entry name" value="Band 7 domain"/>
    <property type="match status" value="1"/>
</dbReference>
<name>T1KI89_TETUR</name>
<feature type="domain" description="Band 7" evidence="2">
    <location>
        <begin position="6"/>
        <end position="162"/>
    </location>
</feature>
<dbReference type="EnsemblMetazoa" id="tetur12g00490.1">
    <property type="protein sequence ID" value="tetur12g00490.1"/>
    <property type="gene ID" value="tetur12g00490"/>
</dbReference>
<dbReference type="Gene3D" id="6.10.250.2090">
    <property type="match status" value="1"/>
</dbReference>
<evidence type="ECO:0000256" key="1">
    <source>
        <dbReference type="ARBA" id="ARBA00008164"/>
    </source>
</evidence>
<reference evidence="4" key="1">
    <citation type="submission" date="2011-08" db="EMBL/GenBank/DDBJ databases">
        <authorList>
            <person name="Rombauts S."/>
        </authorList>
    </citation>
    <scope>NUCLEOTIDE SEQUENCE</scope>
    <source>
        <strain evidence="4">London</strain>
    </source>
</reference>
<keyword evidence="4" id="KW-1185">Reference proteome</keyword>
<evidence type="ECO:0000313" key="3">
    <source>
        <dbReference type="EnsemblMetazoa" id="tetur12g00490.1"/>
    </source>
</evidence>
<dbReference type="EMBL" id="CAEY01000111">
    <property type="status" value="NOT_ANNOTATED_CDS"/>
    <property type="molecule type" value="Genomic_DNA"/>
</dbReference>
<dbReference type="FunFam" id="3.30.479.30:FF:000004">
    <property type="entry name" value="Putative membrane protease family, stomatin"/>
    <property type="match status" value="1"/>
</dbReference>
<dbReference type="Proteomes" id="UP000015104">
    <property type="component" value="Unassembled WGS sequence"/>
</dbReference>
<dbReference type="InterPro" id="IPR043202">
    <property type="entry name" value="Band-7_stomatin-like"/>
</dbReference>
<dbReference type="PANTHER" id="PTHR10264">
    <property type="entry name" value="BAND 7 PROTEIN-RELATED"/>
    <property type="match status" value="1"/>
</dbReference>
<dbReference type="Pfam" id="PF01145">
    <property type="entry name" value="Band_7"/>
    <property type="match status" value="1"/>
</dbReference>
<evidence type="ECO:0000259" key="2">
    <source>
        <dbReference type="SMART" id="SM00244"/>
    </source>
</evidence>
<dbReference type="PRINTS" id="PR00721">
    <property type="entry name" value="STOMATIN"/>
</dbReference>
<dbReference type="InterPro" id="IPR001107">
    <property type="entry name" value="Band_7"/>
</dbReference>
<dbReference type="HOGENOM" id="CLU_024949_3_3_1"/>
<dbReference type="InterPro" id="IPR001972">
    <property type="entry name" value="Stomatin_HflK_fam"/>
</dbReference>
<sequence length="270" mass="29945">MSGKSYVVQDYERSVTLRLGNLVGDGAKGSGIIFIIPCIDTYCKVDLRTVSFNVPPQEVLTKDLVCIKVDAVVYYRIVDSTASILNVSDVGRSTRRLAAITLRNVVATKTLTEIISERVIISSKIENNLQEATRPWGVDVERVEMKEVRLPAQLQKLMATEAETEREASAKIIIASGEQKSSRFIRDAAATIDKSAYALQLKYLLTIDSVASAHNKDQDIIVFPFPAELAELGAKFIAKGSDKMHKNILRYFQHKNKAAQHVDPVHVDLV</sequence>
<comment type="similarity">
    <text evidence="1">Belongs to the band 7/mec-2 family.</text>
</comment>
<dbReference type="SUPFAM" id="SSF117892">
    <property type="entry name" value="Band 7/SPFH domain"/>
    <property type="match status" value="1"/>
</dbReference>
<reference evidence="3" key="2">
    <citation type="submission" date="2015-06" db="UniProtKB">
        <authorList>
            <consortium name="EnsemblMetazoa"/>
        </authorList>
    </citation>
    <scope>IDENTIFICATION</scope>
</reference>
<proteinExistence type="inferred from homology"/>
<dbReference type="PANTHER" id="PTHR10264:SF19">
    <property type="entry name" value="AT06885P-RELATED"/>
    <property type="match status" value="1"/>
</dbReference>
<dbReference type="SMART" id="SM00244">
    <property type="entry name" value="PHB"/>
    <property type="match status" value="1"/>
</dbReference>
<accession>T1KI89</accession>
<organism evidence="3 4">
    <name type="scientific">Tetranychus urticae</name>
    <name type="common">Two-spotted spider mite</name>
    <dbReference type="NCBI Taxonomy" id="32264"/>
    <lineage>
        <taxon>Eukaryota</taxon>
        <taxon>Metazoa</taxon>
        <taxon>Ecdysozoa</taxon>
        <taxon>Arthropoda</taxon>
        <taxon>Chelicerata</taxon>
        <taxon>Arachnida</taxon>
        <taxon>Acari</taxon>
        <taxon>Acariformes</taxon>
        <taxon>Trombidiformes</taxon>
        <taxon>Prostigmata</taxon>
        <taxon>Eleutherengona</taxon>
        <taxon>Raphignathae</taxon>
        <taxon>Tetranychoidea</taxon>
        <taxon>Tetranychidae</taxon>
        <taxon>Tetranychus</taxon>
    </lineage>
</organism>